<dbReference type="Proteomes" id="UP000286134">
    <property type="component" value="Unassembled WGS sequence"/>
</dbReference>
<comment type="similarity">
    <text evidence="1">Belongs to the bacterial ribosomal protein bL34 family.</text>
</comment>
<dbReference type="STRING" id="212602.A0A420HUV2"/>
<sequence length="149" mass="17327">MSYLQCCREMAYTLRIQQSAIMSTSRKITYLKNMRRTFTIYTSGIYRPVIQSPSSSSILSNRKPIPIHGGCSGHIELAHYRENTPDICTRITSHPGFSSIQIRCGPRNTFNPSHFVRKRRHGFLSRVRTRKGRMTLLRRKTKKRNTLSH</sequence>
<protein>
    <recommendedName>
        <fullName evidence="6">Ribosomal protein L34</fullName>
    </recommendedName>
</protein>
<dbReference type="AlphaFoldDB" id="A0A420HUV2"/>
<evidence type="ECO:0000313" key="5">
    <source>
        <dbReference type="Proteomes" id="UP000286134"/>
    </source>
</evidence>
<keyword evidence="3" id="KW-0687">Ribonucleoprotein</keyword>
<dbReference type="Gene3D" id="1.10.287.3980">
    <property type="match status" value="1"/>
</dbReference>
<dbReference type="GO" id="GO:0005762">
    <property type="term" value="C:mitochondrial large ribosomal subunit"/>
    <property type="evidence" value="ECO:0007669"/>
    <property type="project" value="TreeGrafter"/>
</dbReference>
<gene>
    <name evidence="4" type="ORF">OnM2_044043c</name>
</gene>
<organism evidence="4 5">
    <name type="scientific">Erysiphe neolycopersici</name>
    <dbReference type="NCBI Taxonomy" id="212602"/>
    <lineage>
        <taxon>Eukaryota</taxon>
        <taxon>Fungi</taxon>
        <taxon>Dikarya</taxon>
        <taxon>Ascomycota</taxon>
        <taxon>Pezizomycotina</taxon>
        <taxon>Leotiomycetes</taxon>
        <taxon>Erysiphales</taxon>
        <taxon>Erysiphaceae</taxon>
        <taxon>Erysiphe</taxon>
    </lineage>
</organism>
<reference evidence="4 5" key="1">
    <citation type="journal article" date="2018" name="BMC Genomics">
        <title>Comparative genome analyses reveal sequence features reflecting distinct modes of host-adaptation between dicot and monocot powdery mildew.</title>
        <authorList>
            <person name="Wu Y."/>
            <person name="Ma X."/>
            <person name="Pan Z."/>
            <person name="Kale S.D."/>
            <person name="Song Y."/>
            <person name="King H."/>
            <person name="Zhang Q."/>
            <person name="Presley C."/>
            <person name="Deng X."/>
            <person name="Wei C.I."/>
            <person name="Xiao S."/>
        </authorList>
    </citation>
    <scope>NUCLEOTIDE SEQUENCE [LARGE SCALE GENOMIC DNA]</scope>
    <source>
        <strain evidence="4">UMSG2</strain>
    </source>
</reference>
<name>A0A420HUV2_9PEZI</name>
<evidence type="ECO:0000256" key="3">
    <source>
        <dbReference type="ARBA" id="ARBA00023274"/>
    </source>
</evidence>
<dbReference type="PANTHER" id="PTHR14503:SF4">
    <property type="entry name" value="LARGE RIBOSOMAL SUBUNIT PROTEIN BL34M"/>
    <property type="match status" value="1"/>
</dbReference>
<dbReference type="GO" id="GO:0003735">
    <property type="term" value="F:structural constituent of ribosome"/>
    <property type="evidence" value="ECO:0007669"/>
    <property type="project" value="InterPro"/>
</dbReference>
<evidence type="ECO:0000313" key="4">
    <source>
        <dbReference type="EMBL" id="RKF61225.1"/>
    </source>
</evidence>
<evidence type="ECO:0000256" key="1">
    <source>
        <dbReference type="ARBA" id="ARBA00010111"/>
    </source>
</evidence>
<dbReference type="InterPro" id="IPR000271">
    <property type="entry name" value="Ribosomal_bL34"/>
</dbReference>
<dbReference type="OrthoDB" id="431691at2759"/>
<proteinExistence type="inferred from homology"/>
<dbReference type="EMBL" id="MCFK01004419">
    <property type="protein sequence ID" value="RKF61225.1"/>
    <property type="molecule type" value="Genomic_DNA"/>
</dbReference>
<accession>A0A420HUV2</accession>
<keyword evidence="5" id="KW-1185">Reference proteome</keyword>
<dbReference type="Pfam" id="PF00468">
    <property type="entry name" value="Ribosomal_L34"/>
    <property type="match status" value="1"/>
</dbReference>
<dbReference type="GO" id="GO:0006412">
    <property type="term" value="P:translation"/>
    <property type="evidence" value="ECO:0007669"/>
    <property type="project" value="InterPro"/>
</dbReference>
<comment type="caution">
    <text evidence="4">The sequence shown here is derived from an EMBL/GenBank/DDBJ whole genome shotgun (WGS) entry which is preliminary data.</text>
</comment>
<evidence type="ECO:0008006" key="6">
    <source>
        <dbReference type="Google" id="ProtNLM"/>
    </source>
</evidence>
<evidence type="ECO:0000256" key="2">
    <source>
        <dbReference type="ARBA" id="ARBA00022980"/>
    </source>
</evidence>
<dbReference type="PANTHER" id="PTHR14503">
    <property type="entry name" value="MITOCHONDRIAL RIBOSOMAL PROTEIN 34 FAMILY MEMBER"/>
    <property type="match status" value="1"/>
</dbReference>
<keyword evidence="2" id="KW-0689">Ribosomal protein</keyword>